<dbReference type="HOGENOM" id="CLU_1919928_0_0_1"/>
<sequence>MIPSVHLSDIHKVKLLQEAPASNDDVNQSKIVDRRSRDLEQVNEINSLGMVSQGEGIVWYSTITEPVLKSIPVNEVLSLRTGKVLNSWAIYKKLLGMGHNFSMVLVPDSLGISLIKVLFKAAFAEEISFRFH</sequence>
<evidence type="ECO:0000313" key="1">
    <source>
        <dbReference type="EMBL" id="ERM96864.1"/>
    </source>
</evidence>
<proteinExistence type="predicted"/>
<organism evidence="1 2">
    <name type="scientific">Amborella trichopoda</name>
    <dbReference type="NCBI Taxonomy" id="13333"/>
    <lineage>
        <taxon>Eukaryota</taxon>
        <taxon>Viridiplantae</taxon>
        <taxon>Streptophyta</taxon>
        <taxon>Embryophyta</taxon>
        <taxon>Tracheophyta</taxon>
        <taxon>Spermatophyta</taxon>
        <taxon>Magnoliopsida</taxon>
        <taxon>Amborellales</taxon>
        <taxon>Amborellaceae</taxon>
        <taxon>Amborella</taxon>
    </lineage>
</organism>
<dbReference type="Proteomes" id="UP000017836">
    <property type="component" value="Unassembled WGS sequence"/>
</dbReference>
<gene>
    <name evidence="1" type="ORF">AMTR_s05592p00004270</name>
</gene>
<reference evidence="2" key="1">
    <citation type="journal article" date="2013" name="Science">
        <title>The Amborella genome and the evolution of flowering plants.</title>
        <authorList>
            <consortium name="Amborella Genome Project"/>
        </authorList>
    </citation>
    <scope>NUCLEOTIDE SEQUENCE [LARGE SCALE GENOMIC DNA]</scope>
</reference>
<evidence type="ECO:0000313" key="2">
    <source>
        <dbReference type="Proteomes" id="UP000017836"/>
    </source>
</evidence>
<accession>U5CKU6</accession>
<dbReference type="AlphaFoldDB" id="U5CKU6"/>
<name>U5CKU6_AMBTC</name>
<keyword evidence="2" id="KW-1185">Reference proteome</keyword>
<dbReference type="Gramene" id="ERM96864">
    <property type="protein sequence ID" value="ERM96864"/>
    <property type="gene ID" value="AMTR_s05592p00004270"/>
</dbReference>
<dbReference type="EMBL" id="KI396726">
    <property type="protein sequence ID" value="ERM96864.1"/>
    <property type="molecule type" value="Genomic_DNA"/>
</dbReference>
<protein>
    <submittedName>
        <fullName evidence="1">Uncharacterized protein</fullName>
    </submittedName>
</protein>